<dbReference type="InterPro" id="IPR003736">
    <property type="entry name" value="PAAI_dom"/>
</dbReference>
<dbReference type="Proteomes" id="UP000037660">
    <property type="component" value="Unassembled WGS sequence"/>
</dbReference>
<dbReference type="Pfam" id="PF03061">
    <property type="entry name" value="4HBT"/>
    <property type="match status" value="1"/>
</dbReference>
<evidence type="ECO:0000313" key="5">
    <source>
        <dbReference type="Proteomes" id="UP000037660"/>
    </source>
</evidence>
<sequence length="214" mass="22548">MRELYLQSLHLQLSRAARAPSTMNAASPSPSPDDAASPEAVLARWRADGEAIRSRLGQAGVARPAEVAGKTGMEVFALMLSGALPYPPIAETLDFQLVEVAHGRAVFQGTPLLRHYNPLGSVHGGWFATLLDSALGCAVHTTLAAGRGYTTAELKVNIVRPLSTRVPLVRAIGEVIHLGRRMATADARLVGPDGKLYAHGSTTCFLFDAADGGA</sequence>
<dbReference type="InterPro" id="IPR029069">
    <property type="entry name" value="HotDog_dom_sf"/>
</dbReference>
<evidence type="ECO:0000313" key="4">
    <source>
        <dbReference type="EMBL" id="GAP36606.1"/>
    </source>
</evidence>
<evidence type="ECO:0000256" key="1">
    <source>
        <dbReference type="ARBA" id="ARBA00022801"/>
    </source>
</evidence>
<dbReference type="InterPro" id="IPR006683">
    <property type="entry name" value="Thioestr_dom"/>
</dbReference>
<gene>
    <name evidence="4" type="ORF">ISF6_2446</name>
</gene>
<dbReference type="CDD" id="cd03443">
    <property type="entry name" value="PaaI_thioesterase"/>
    <property type="match status" value="1"/>
</dbReference>
<dbReference type="EMBL" id="BBYR01000037">
    <property type="protein sequence ID" value="GAP36606.1"/>
    <property type="molecule type" value="Genomic_DNA"/>
</dbReference>
<keyword evidence="5" id="KW-1185">Reference proteome</keyword>
<keyword evidence="1" id="KW-0378">Hydrolase</keyword>
<dbReference type="SUPFAM" id="SSF54637">
    <property type="entry name" value="Thioesterase/thiol ester dehydrase-isomerase"/>
    <property type="match status" value="1"/>
</dbReference>
<protein>
    <recommendedName>
        <fullName evidence="3">Thioesterase domain-containing protein</fullName>
    </recommendedName>
</protein>
<dbReference type="PANTHER" id="PTHR43240">
    <property type="entry name" value="1,4-DIHYDROXY-2-NAPHTHOYL-COA THIOESTERASE 1"/>
    <property type="match status" value="1"/>
</dbReference>
<feature type="region of interest" description="Disordered" evidence="2">
    <location>
        <begin position="17"/>
        <end position="38"/>
    </location>
</feature>
<dbReference type="Gene3D" id="3.10.129.10">
    <property type="entry name" value="Hotdog Thioesterase"/>
    <property type="match status" value="1"/>
</dbReference>
<dbReference type="GO" id="GO:0005829">
    <property type="term" value="C:cytosol"/>
    <property type="evidence" value="ECO:0007669"/>
    <property type="project" value="TreeGrafter"/>
</dbReference>
<dbReference type="NCBIfam" id="TIGR00369">
    <property type="entry name" value="unchar_dom_1"/>
    <property type="match status" value="1"/>
</dbReference>
<accession>A0A0K8P1U6</accession>
<organism evidence="4 5">
    <name type="scientific">Piscinibacter sakaiensis</name>
    <name type="common">Ideonella sakaiensis</name>
    <dbReference type="NCBI Taxonomy" id="1547922"/>
    <lineage>
        <taxon>Bacteria</taxon>
        <taxon>Pseudomonadati</taxon>
        <taxon>Pseudomonadota</taxon>
        <taxon>Betaproteobacteria</taxon>
        <taxon>Burkholderiales</taxon>
        <taxon>Sphaerotilaceae</taxon>
        <taxon>Piscinibacter</taxon>
    </lineage>
</organism>
<feature type="domain" description="Thioesterase" evidence="3">
    <location>
        <begin position="120"/>
        <end position="196"/>
    </location>
</feature>
<evidence type="ECO:0000259" key="3">
    <source>
        <dbReference type="Pfam" id="PF03061"/>
    </source>
</evidence>
<dbReference type="PANTHER" id="PTHR43240:SF1">
    <property type="entry name" value="BLR5584 PROTEIN"/>
    <property type="match status" value="1"/>
</dbReference>
<reference evidence="4 5" key="2">
    <citation type="journal article" date="2016" name="Science">
        <title>A bacterium that degrades and assimilates poly(ethylene terephthalate).</title>
        <authorList>
            <person name="Yoshida S."/>
            <person name="Hiraga K."/>
            <person name="Takehana T."/>
            <person name="Taniguchi I."/>
            <person name="Yamaji H."/>
            <person name="Maeda Y."/>
            <person name="Toyohara K."/>
            <person name="Miyamoto K."/>
            <person name="Kimura Y."/>
            <person name="Oda K."/>
        </authorList>
    </citation>
    <scope>NUCLEOTIDE SEQUENCE [LARGE SCALE GENOMIC DNA]</scope>
    <source>
        <strain evidence="5">NBRC 110686 / TISTR 2288 / 201-F6</strain>
    </source>
</reference>
<dbReference type="GO" id="GO:0061522">
    <property type="term" value="F:1,4-dihydroxy-2-naphthoyl-CoA thioesterase activity"/>
    <property type="evidence" value="ECO:0007669"/>
    <property type="project" value="TreeGrafter"/>
</dbReference>
<dbReference type="AlphaFoldDB" id="A0A0K8P1U6"/>
<evidence type="ECO:0000256" key="2">
    <source>
        <dbReference type="SAM" id="MobiDB-lite"/>
    </source>
</evidence>
<feature type="compositionally biased region" description="Low complexity" evidence="2">
    <location>
        <begin position="25"/>
        <end position="38"/>
    </location>
</feature>
<proteinExistence type="predicted"/>
<comment type="caution">
    <text evidence="4">The sequence shown here is derived from an EMBL/GenBank/DDBJ whole genome shotgun (WGS) entry which is preliminary data.</text>
</comment>
<reference evidence="5" key="1">
    <citation type="submission" date="2015-07" db="EMBL/GenBank/DDBJ databases">
        <title>Discovery of a poly(ethylene terephthalate assimilation.</title>
        <authorList>
            <person name="Yoshida S."/>
            <person name="Hiraga K."/>
            <person name="Takehana T."/>
            <person name="Taniguchi I."/>
            <person name="Yamaji H."/>
            <person name="Maeda Y."/>
            <person name="Toyohara K."/>
            <person name="Miyamoto K."/>
            <person name="Kimura Y."/>
            <person name="Oda K."/>
        </authorList>
    </citation>
    <scope>NUCLEOTIDE SEQUENCE [LARGE SCALE GENOMIC DNA]</scope>
    <source>
        <strain evidence="5">NBRC 110686 / TISTR 2288 / 201-F6</strain>
    </source>
</reference>
<dbReference type="STRING" id="1547922.ISF6_2446"/>
<name>A0A0K8P1U6_PISS1</name>